<evidence type="ECO:0000313" key="4">
    <source>
        <dbReference type="Proteomes" id="UP001320420"/>
    </source>
</evidence>
<accession>A0AAN9V3J5</accession>
<sequence length="692" mass="76317">MGEYWDWQIFSDLYKGAAPFKGHSHDTTKSPDEVYSWISRRADQFVFGDMGDFPQWGNFSYSTSPMEAASFSFKQGLTDSVRFEYLNKLTLTGPAPRPFGNRGPIFAFAHDFDSVSKASVRYTVGSIQDPVVKYMHAGGMAELAPWWRKCYGELHEMIHFHWDDFHEAQALGGAFEAQLKADINTFYEGAEHPIRTDNALRKFQSMANGTDQYGQQYEFDSDTAYGFLNPNNSSGVAVPFISEAESYYAIVALSARQVMGAYVYAVPPGESSDGKGSNGSKPLMFQKEISSNGNMNTVDVIYPVSPFFLYANPEMLRYVLQPLFEIQEANLYPQGYCMHDIGARFPNATGHVMGDDEYMPVEESGNIILMSYAYYKFTGDVDYLRLHYPLLIQFAQYLVRFSLIPAVQFSTDDFAGTLANQTNLALKGIVGLQAMASIARVIEESEDAAFLSTTAREYYQKWEELAIDPSGKHTMLAYQWRSSWGLLYNIFYDKLLNMGLASPALYEMQSSWYETVSQAFGVPLDSRAALTKSDWAVWAAAGSGPATRRLVVNALAYWLNETATEHPFGDLFMTTGSGDYPPGGAAFKARPVAGGHYALLALGRTGQRARTPAAGDTAGSVFKRNGTGALVAGPDAADVPGPPIPLATNNFVNVSDTTADDAAAAAAQGMRQVKRERVVRNSGVEGQLDLEH</sequence>
<dbReference type="GO" id="GO:0003824">
    <property type="term" value="F:catalytic activity"/>
    <property type="evidence" value="ECO:0007669"/>
    <property type="project" value="UniProtKB-ARBA"/>
</dbReference>
<evidence type="ECO:0000259" key="1">
    <source>
        <dbReference type="Pfam" id="PF16335"/>
    </source>
</evidence>
<dbReference type="Proteomes" id="UP001320420">
    <property type="component" value="Unassembled WGS sequence"/>
</dbReference>
<dbReference type="InterPro" id="IPR008928">
    <property type="entry name" value="6-hairpin_glycosidase_sf"/>
</dbReference>
<feature type="domain" description="Glutaminase A N-terminal" evidence="2">
    <location>
        <begin position="32"/>
        <end position="182"/>
    </location>
</feature>
<evidence type="ECO:0000259" key="2">
    <source>
        <dbReference type="Pfam" id="PF17168"/>
    </source>
</evidence>
<evidence type="ECO:0008006" key="5">
    <source>
        <dbReference type="Google" id="ProtNLM"/>
    </source>
</evidence>
<dbReference type="Pfam" id="PF17168">
    <property type="entry name" value="DUF5127"/>
    <property type="match status" value="1"/>
</dbReference>
<dbReference type="InterPro" id="IPR032514">
    <property type="entry name" value="GtaA_central"/>
</dbReference>
<proteinExistence type="predicted"/>
<dbReference type="Gene3D" id="1.50.10.10">
    <property type="match status" value="1"/>
</dbReference>
<evidence type="ECO:0000313" key="3">
    <source>
        <dbReference type="EMBL" id="KAK7757465.1"/>
    </source>
</evidence>
<dbReference type="PANTHER" id="PTHR31987:SF1">
    <property type="entry name" value="GLUTAMINASE A"/>
    <property type="match status" value="1"/>
</dbReference>
<dbReference type="InterPro" id="IPR033433">
    <property type="entry name" value="GtaA_N"/>
</dbReference>
<dbReference type="InterPro" id="IPR012341">
    <property type="entry name" value="6hp_glycosidase-like_sf"/>
</dbReference>
<feature type="domain" description="Glutaminase A central" evidence="1">
    <location>
        <begin position="245"/>
        <end position="600"/>
    </location>
</feature>
<dbReference type="Pfam" id="PF16335">
    <property type="entry name" value="GtaA_6_Hairpin"/>
    <property type="match status" value="1"/>
</dbReference>
<dbReference type="InterPro" id="IPR052743">
    <property type="entry name" value="Glutaminase_GtaA"/>
</dbReference>
<dbReference type="AlphaFoldDB" id="A0AAN9V3J5"/>
<comment type="caution">
    <text evidence="3">The sequence shown here is derived from an EMBL/GenBank/DDBJ whole genome shotgun (WGS) entry which is preliminary data.</text>
</comment>
<name>A0AAN9V3J5_9PEZI</name>
<dbReference type="PANTHER" id="PTHR31987">
    <property type="entry name" value="GLUTAMINASE A-RELATED"/>
    <property type="match status" value="1"/>
</dbReference>
<organism evidence="3 4">
    <name type="scientific">Diatrype stigma</name>
    <dbReference type="NCBI Taxonomy" id="117547"/>
    <lineage>
        <taxon>Eukaryota</taxon>
        <taxon>Fungi</taxon>
        <taxon>Dikarya</taxon>
        <taxon>Ascomycota</taxon>
        <taxon>Pezizomycotina</taxon>
        <taxon>Sordariomycetes</taxon>
        <taxon>Xylariomycetidae</taxon>
        <taxon>Xylariales</taxon>
        <taxon>Diatrypaceae</taxon>
        <taxon>Diatrype</taxon>
    </lineage>
</organism>
<reference evidence="3 4" key="1">
    <citation type="submission" date="2024-02" db="EMBL/GenBank/DDBJ databases">
        <title>De novo assembly and annotation of 12 fungi associated with fruit tree decline syndrome in Ontario, Canada.</title>
        <authorList>
            <person name="Sulman M."/>
            <person name="Ellouze W."/>
            <person name="Ilyukhin E."/>
        </authorList>
    </citation>
    <scope>NUCLEOTIDE SEQUENCE [LARGE SCALE GENOMIC DNA]</scope>
    <source>
        <strain evidence="3 4">M11/M66-122</strain>
    </source>
</reference>
<dbReference type="GO" id="GO:0005975">
    <property type="term" value="P:carbohydrate metabolic process"/>
    <property type="evidence" value="ECO:0007669"/>
    <property type="project" value="InterPro"/>
</dbReference>
<dbReference type="EMBL" id="JAKJXP020000002">
    <property type="protein sequence ID" value="KAK7757465.1"/>
    <property type="molecule type" value="Genomic_DNA"/>
</dbReference>
<gene>
    <name evidence="3" type="ORF">SLS62_000480</name>
</gene>
<dbReference type="SUPFAM" id="SSF48208">
    <property type="entry name" value="Six-hairpin glycosidases"/>
    <property type="match status" value="1"/>
</dbReference>
<keyword evidence="4" id="KW-1185">Reference proteome</keyword>
<protein>
    <recommendedName>
        <fullName evidence="5">Glutaminase</fullName>
    </recommendedName>
</protein>